<dbReference type="AlphaFoldDB" id="A0AAE1U9W8"/>
<proteinExistence type="predicted"/>
<dbReference type="EMBL" id="JAWZYT010001560">
    <property type="protein sequence ID" value="KAK4311074.1"/>
    <property type="molecule type" value="Genomic_DNA"/>
</dbReference>
<reference evidence="1" key="1">
    <citation type="submission" date="2023-11" db="EMBL/GenBank/DDBJ databases">
        <title>Genome assemblies of two species of porcelain crab, Petrolisthes cinctipes and Petrolisthes manimaculis (Anomura: Porcellanidae).</title>
        <authorList>
            <person name="Angst P."/>
        </authorList>
    </citation>
    <scope>NUCLEOTIDE SEQUENCE</scope>
    <source>
        <strain evidence="1">PB745_02</strain>
        <tissue evidence="1">Gill</tissue>
    </source>
</reference>
<name>A0AAE1U9W8_9EUCA</name>
<dbReference type="Proteomes" id="UP001292094">
    <property type="component" value="Unassembled WGS sequence"/>
</dbReference>
<sequence length="91" mass="10591">MTSHISTGLNLSLTTIARVHLYLMLHLTPLTTPLSSPRDEWNMIRIVTVTQYLLLQKLVGVMKLLQYMKLLTLPCLHSLTWLNLLWLYTQK</sequence>
<evidence type="ECO:0000313" key="1">
    <source>
        <dbReference type="EMBL" id="KAK4311074.1"/>
    </source>
</evidence>
<evidence type="ECO:0000313" key="2">
    <source>
        <dbReference type="Proteomes" id="UP001292094"/>
    </source>
</evidence>
<keyword evidence="2" id="KW-1185">Reference proteome</keyword>
<accession>A0AAE1U9W8</accession>
<comment type="caution">
    <text evidence="1">The sequence shown here is derived from an EMBL/GenBank/DDBJ whole genome shotgun (WGS) entry which is preliminary data.</text>
</comment>
<organism evidence="1 2">
    <name type="scientific">Petrolisthes manimaculis</name>
    <dbReference type="NCBI Taxonomy" id="1843537"/>
    <lineage>
        <taxon>Eukaryota</taxon>
        <taxon>Metazoa</taxon>
        <taxon>Ecdysozoa</taxon>
        <taxon>Arthropoda</taxon>
        <taxon>Crustacea</taxon>
        <taxon>Multicrustacea</taxon>
        <taxon>Malacostraca</taxon>
        <taxon>Eumalacostraca</taxon>
        <taxon>Eucarida</taxon>
        <taxon>Decapoda</taxon>
        <taxon>Pleocyemata</taxon>
        <taxon>Anomura</taxon>
        <taxon>Galatheoidea</taxon>
        <taxon>Porcellanidae</taxon>
        <taxon>Petrolisthes</taxon>
    </lineage>
</organism>
<protein>
    <submittedName>
        <fullName evidence="1">Uncharacterized protein</fullName>
    </submittedName>
</protein>
<gene>
    <name evidence="1" type="ORF">Pmani_017418</name>
</gene>